<dbReference type="SUPFAM" id="SSF111369">
    <property type="entry name" value="HlyD-like secretion proteins"/>
    <property type="match status" value="2"/>
</dbReference>
<dbReference type="Pfam" id="PF25881">
    <property type="entry name" value="HH_YBHG"/>
    <property type="match status" value="1"/>
</dbReference>
<comment type="caution">
    <text evidence="5">The sequence shown here is derived from an EMBL/GenBank/DDBJ whole genome shotgun (WGS) entry which is preliminary data.</text>
</comment>
<evidence type="ECO:0000313" key="6">
    <source>
        <dbReference type="Proteomes" id="UP001201273"/>
    </source>
</evidence>
<dbReference type="Gene3D" id="1.10.287.470">
    <property type="entry name" value="Helix hairpin bin"/>
    <property type="match status" value="2"/>
</dbReference>
<evidence type="ECO:0000259" key="4">
    <source>
        <dbReference type="Pfam" id="PF25881"/>
    </source>
</evidence>
<dbReference type="PANTHER" id="PTHR32347">
    <property type="entry name" value="EFFLUX SYSTEM COMPONENT YKNX-RELATED"/>
    <property type="match status" value="1"/>
</dbReference>
<accession>A0ABS8WD81</accession>
<organism evidence="5 6">
    <name type="scientific">Motilimonas cestriensis</name>
    <dbReference type="NCBI Taxonomy" id="2742685"/>
    <lineage>
        <taxon>Bacteria</taxon>
        <taxon>Pseudomonadati</taxon>
        <taxon>Pseudomonadota</taxon>
        <taxon>Gammaproteobacteria</taxon>
        <taxon>Alteromonadales</taxon>
        <taxon>Alteromonadales genera incertae sedis</taxon>
        <taxon>Motilimonas</taxon>
    </lineage>
</organism>
<keyword evidence="2 3" id="KW-0175">Coiled coil</keyword>
<dbReference type="InterPro" id="IPR050465">
    <property type="entry name" value="UPF0194_transport"/>
</dbReference>
<feature type="coiled-coil region" evidence="3">
    <location>
        <begin position="71"/>
        <end position="162"/>
    </location>
</feature>
<dbReference type="EMBL" id="JAIMJA010000019">
    <property type="protein sequence ID" value="MCE2596440.1"/>
    <property type="molecule type" value="Genomic_DNA"/>
</dbReference>
<dbReference type="PANTHER" id="PTHR32347:SF29">
    <property type="entry name" value="UPF0194 MEMBRANE PROTEIN YBHG"/>
    <property type="match status" value="1"/>
</dbReference>
<evidence type="ECO:0000256" key="2">
    <source>
        <dbReference type="ARBA" id="ARBA00023054"/>
    </source>
</evidence>
<dbReference type="InterPro" id="IPR059052">
    <property type="entry name" value="HH_YbhG-like"/>
</dbReference>
<sequence length="313" mass="34033">MKYLTLLAVLMIITGCTEPEPRAFGQVERDRMTLTAPVNEVIKQILVEEGQQVSAGDALLRLDDTVAQAQLAQKQAELAQIQAKLAELVAGARGEEIARAKASVAEAKANVTEAQQDYVRTQRLYKTRVLTKADLDQAKANLDTADAKQAQAQQSLNELQNGTRSEQIDQARAMVNGAQAGVAIAQKNLADLTLITAQAGIVDVMPWQVGDRVVKGSQLVGLLATERPYVRAYIPATWLDRVSVGAQVNVLVDGREQSLTGTVRKVRSEPAYTPFYALNERDRARLMYLADIDLDAAGQQLPTGMALEVELLP</sequence>
<dbReference type="Gene3D" id="2.40.50.100">
    <property type="match status" value="1"/>
</dbReference>
<gene>
    <name evidence="5" type="ORF">K6Y31_16715</name>
</gene>
<name>A0ABS8WD81_9GAMM</name>
<evidence type="ECO:0000256" key="3">
    <source>
        <dbReference type="SAM" id="Coils"/>
    </source>
</evidence>
<proteinExistence type="predicted"/>
<dbReference type="Proteomes" id="UP001201273">
    <property type="component" value="Unassembled WGS sequence"/>
</dbReference>
<evidence type="ECO:0000313" key="5">
    <source>
        <dbReference type="EMBL" id="MCE2596440.1"/>
    </source>
</evidence>
<comment type="subcellular location">
    <subcellularLocation>
        <location evidence="1">Cell envelope</location>
    </subcellularLocation>
</comment>
<evidence type="ECO:0000256" key="1">
    <source>
        <dbReference type="ARBA" id="ARBA00004196"/>
    </source>
</evidence>
<keyword evidence="6" id="KW-1185">Reference proteome</keyword>
<reference evidence="5 6" key="1">
    <citation type="journal article" date="2022" name="Environ. Microbiol. Rep.">
        <title>Eco-phylogenetic analyses reveal divergent evolution of vitamin B12 metabolism in the marine bacterial family 'Psychromonadaceae'.</title>
        <authorList>
            <person name="Jin X."/>
            <person name="Yang Y."/>
            <person name="Cao H."/>
            <person name="Gao B."/>
            <person name="Zhao Z."/>
        </authorList>
    </citation>
    <scope>NUCLEOTIDE SEQUENCE [LARGE SCALE GENOMIC DNA]</scope>
    <source>
        <strain evidence="5 6">MKS20</strain>
    </source>
</reference>
<dbReference type="PROSITE" id="PS51257">
    <property type="entry name" value="PROKAR_LIPOPROTEIN"/>
    <property type="match status" value="1"/>
</dbReference>
<protein>
    <submittedName>
        <fullName evidence="5">HlyD family efflux transporter periplasmic adaptor subunit</fullName>
    </submittedName>
</protein>
<feature type="domain" description="YbhG-like alpha-helical hairpin" evidence="4">
    <location>
        <begin position="62"/>
        <end position="191"/>
    </location>
</feature>
<dbReference type="Gene3D" id="2.40.30.170">
    <property type="match status" value="1"/>
</dbReference>